<reference evidence="4 5" key="1">
    <citation type="submission" date="2014-04" db="EMBL/GenBank/DDBJ databases">
        <authorList>
            <consortium name="DOE Joint Genome Institute"/>
            <person name="Kuo A."/>
            <person name="Martino E."/>
            <person name="Perotto S."/>
            <person name="Kohler A."/>
            <person name="Nagy L.G."/>
            <person name="Floudas D."/>
            <person name="Copeland A."/>
            <person name="Barry K.W."/>
            <person name="Cichocki N."/>
            <person name="Veneault-Fourrey C."/>
            <person name="LaButti K."/>
            <person name="Lindquist E.A."/>
            <person name="Lipzen A."/>
            <person name="Lundell T."/>
            <person name="Morin E."/>
            <person name="Murat C."/>
            <person name="Sun H."/>
            <person name="Tunlid A."/>
            <person name="Henrissat B."/>
            <person name="Grigoriev I.V."/>
            <person name="Hibbett D.S."/>
            <person name="Martin F."/>
            <person name="Nordberg H.P."/>
            <person name="Cantor M.N."/>
            <person name="Hua S.X."/>
        </authorList>
    </citation>
    <scope>NUCLEOTIDE SEQUENCE [LARGE SCALE GENOMIC DNA]</scope>
    <source>
        <strain evidence="4 5">Zn</strain>
    </source>
</reference>
<feature type="compositionally biased region" description="Basic residues" evidence="1">
    <location>
        <begin position="2608"/>
        <end position="2622"/>
    </location>
</feature>
<dbReference type="PANTHER" id="PTHR17695">
    <property type="entry name" value="SMALL SUBUNIT PROCESSOME COMPONENT 20 HOMOLOG"/>
    <property type="match status" value="1"/>
</dbReference>
<proteinExistence type="predicted"/>
<dbReference type="Proteomes" id="UP000054321">
    <property type="component" value="Unassembled WGS sequence"/>
</dbReference>
<accession>A0A0C3HNT9</accession>
<evidence type="ECO:0000313" key="4">
    <source>
        <dbReference type="EMBL" id="KIN04665.1"/>
    </source>
</evidence>
<dbReference type="OrthoDB" id="360653at2759"/>
<dbReference type="PANTHER" id="PTHR17695:SF11">
    <property type="entry name" value="SMALL SUBUNIT PROCESSOME COMPONENT 20 HOMOLOG"/>
    <property type="match status" value="1"/>
</dbReference>
<dbReference type="InParanoid" id="A0A0C3HNT9"/>
<protein>
    <submittedName>
        <fullName evidence="4">Uncharacterized protein</fullName>
    </submittedName>
</protein>
<feature type="domain" description="U3 small nucleolar RNA-associated protein 20" evidence="3">
    <location>
        <begin position="1719"/>
        <end position="1937"/>
    </location>
</feature>
<dbReference type="InterPro" id="IPR046523">
    <property type="entry name" value="UTP20_dom"/>
</dbReference>
<organism evidence="4 5">
    <name type="scientific">Oidiodendron maius (strain Zn)</name>
    <dbReference type="NCBI Taxonomy" id="913774"/>
    <lineage>
        <taxon>Eukaryota</taxon>
        <taxon>Fungi</taxon>
        <taxon>Dikarya</taxon>
        <taxon>Ascomycota</taxon>
        <taxon>Pezizomycotina</taxon>
        <taxon>Leotiomycetes</taxon>
        <taxon>Leotiomycetes incertae sedis</taxon>
        <taxon>Myxotrichaceae</taxon>
        <taxon>Oidiodendron</taxon>
    </lineage>
</organism>
<evidence type="ECO:0000256" key="1">
    <source>
        <dbReference type="SAM" id="MobiDB-lite"/>
    </source>
</evidence>
<dbReference type="EMBL" id="KN832872">
    <property type="protein sequence ID" value="KIN04665.1"/>
    <property type="molecule type" value="Genomic_DNA"/>
</dbReference>
<gene>
    <name evidence="4" type="ORF">OIDMADRAFT_101586</name>
</gene>
<dbReference type="STRING" id="913774.A0A0C3HNT9"/>
<evidence type="ECO:0000313" key="5">
    <source>
        <dbReference type="Proteomes" id="UP000054321"/>
    </source>
</evidence>
<name>A0A0C3HNT9_OIDMZ</name>
<sequence>MPTSSSGRIVKARNLKKGTPHRKNHRWESFTVKISKLNSLDPIRKVRRYDIDAEDLSASTSYFRSGLEKWQELNISGEFVAFCQEVLPMSDSLPQILHFEDDIVSLLFAYIEKRELDCLQPLLELLADFAHDLGTRFERHYGRSLELIASIAGSQQDVEVIEWSFTCLTFMFKYLSKLLVPDLRPTYNLMASLLGKQRQQPHIARFAAEAMSFLVKKAGAPAHREQSLSLIAQYAKSDLQSISGTKEFELYFHGLMTMFSEAMKGNGLTVHTSGPAIFKSLILLVTEEDVISPANSQWVDFICGVLTSILHHTDSDTFKDVLEVILKYSAATSALTAAPSRDKKLGQSFLSARMLGTIAGVRKGSRVSDWSSLLKSMSEILLTVSTNEHKVQGQELDLALWKLVIMSAAIILLYSPMDAAIPFIPEFMDALTKEPLSKWFLAFCSYFSFVDPGRFNSVVLAYFQRFVVAHWSDADNGDTLCVLLPRMASSGVFASNNRDARFTLPQSWQDQIVSKFERLEIQPFPEQASVATYDRSPETWHDRCLPKYNALLEVLQCTTVHPSTNGRISEILLRKLKLALRPSSSLAPEEAHFIVGRGFSAFSRMMRGTGRDDTLLQPLLRAAGPRYSRLPNFLEALLAYETGFQSSPSHAVNSPQVRTPQIIPESEMDREPLIDCLSSNLSTESHELRLLSLHLLQHFHQVSLGYSEALSLMVMTEQMPLTLQTARSASMHIRKLATLYSHQTNLWLKQSIVNFCFGMFTVKFSQVWEDASAALQQITESKDGEEFVADLAFQWLESPSIISKGSSENPDQSTNKGLTDFECSNMMELTRLATAADAEVSNARDHMFKDFKVAQQLIDAQPATARSQALRVLVAIPSMAEKRSRKLVPMFLSWAGKRNDEAELTENEAESTHSDWTRKDQKAQLDLFGRFGNPKVLYKSNEVYDALLGLLANGDIEIQKSALRAIFTWKDKNISPYEENLLNLLDEARFKEEIGVLLQGETLVQTEHREIVMPVLLRLLYGRAISRKGAASGRRGMEARRLTVLRNLGPEDIDGFLDIALGKLRDINLVDEGIFNNLVLKKEVLSVRKQVGFTNMIEAVLKELKSKAAPLTAKLLGAVLYCTVYASRQLQSDIDSIEEEENTNSSQTSLLKVVRQTGIKCLILLFDSAEIFDWSSYINTILEELILPRLDNLPVETAQGVSGVLRLLFTWSTSLETVLFLAGNTQILSKVAECLTPQKAKDEVKLFVLSIIGNVLKLSREHASHDRNLQVKNRLLDPNMDVFLTQIGGVLRDQQDISKTLLETCVKTISELAPFVSTSSQAYNLVDVSTFLLDQPSRRVNPRTKSALLLVLEHFVPLYELQSDSGLKDKVYSTITSLFGFFKDNDSREVLSRVLMVYAQMDPVIGEVASLCMDLNSFTPGQLDQPDYDRRLKAFNFINAPRSQPFSARQWSPLLFNMLFYIKRDEEFGILSSNSSDSICQFIDTAGTATDDSAQEFKHLLSAVLMPALFSGMREQSEVIRREYVKVMAHVIRTFPTWTEVSDMHCLLAGDDELESSFFNNILAAGKGRQSSALGQLSAATENCQLSSKNVCHLFIPLIEHFIFNRAEGSEAHNLAAEATATVGILTASLEWYQYRATLKRYIGYIGGRPDLEKQIIRLLGKVIDSLAQTTDDTVPEPEFKPGQKRQYTLAMTIPDQLKLADDLTTNILPLLTTYLHQKDDSTVSLRVPVAIIVVRLLKLLPQQQLNDRLPAVLTDVCQILRSKAQESRDMTRDTLAKICVLLGPSCFGFILKELRGALARGYQLHILSYTLHSILVATTLEYVPGSLDYCLPSIVSIIMDDIFGATGQEKDAEEYVSKMKEVKSSKSHDSMELIARTASLGRINELIRPIQVLLKEKLSLKMIRKIDELLNRISSGLLKNPEIHSQDSLVFCYEIIQGVYAGNNYREREKQDYRLKRYLIQKAAKQGEDRARTTICTFKLARFAFDVLRSVLKKYDDLRTASNLAGFIPILGDSVVRSEDEVKAAAFRLLATIHKVPLKTTDDGTNLYKVATAEAIKCISTSSITASDTSQAALKLISVVLRDRSDVPVKDTAVDDLLERLKDNITEPETRHITFNFLRAVMDSKVETAVVYDTLDYVGTIMVTNDDKDTRDLARGAYFQFLREYPQKKSRWVKQLAFIVANLKYDREGGRLSVLEVVHLLLSKSSHEYVQEISATSFMPLIFMLANDDSQKCRMAAGEIIKEIFKKADKERLFTFLTLLRSWIKQSNSHSVVRLALQIYGLYYDVQNVDDSDVQMLLKYLSNILDAVGDADSDWEQIFAALQLSSILVQRFPEKLLSSSMSSLWPIIWNCLSYQHAWIKEAAAKLVGSYLASFARDITEFSSHHLPLKNAGGLKLKAHDIATLTKRSANMFRTPGLTTELAGEIVKNLVFLGVVAGASNLPCTYSPDIEDSLDNDEADESENVDIKKDTVLHYLFRRLSFLLRRETSPPRAAGLVPKTAVLSLLERLVSKLPSDNIIPYLQTVLLPLHNLTDPSIPTPYSIDELFRSGYDTLKSDAGALMESLKTKVGTKEYTEALVKVREGIKGKRQARSGKRKVEAVTHPEKHGKQKMRKGERKKERRKEKGQEHGRRRKEY</sequence>
<dbReference type="HOGENOM" id="CLU_000327_0_0_1"/>
<evidence type="ECO:0000259" key="2">
    <source>
        <dbReference type="Pfam" id="PF07539"/>
    </source>
</evidence>
<dbReference type="GO" id="GO:0030686">
    <property type="term" value="C:90S preribosome"/>
    <property type="evidence" value="ECO:0007669"/>
    <property type="project" value="TreeGrafter"/>
</dbReference>
<dbReference type="Gene3D" id="1.25.10.10">
    <property type="entry name" value="Leucine-rich Repeat Variant"/>
    <property type="match status" value="2"/>
</dbReference>
<evidence type="ECO:0000259" key="3">
    <source>
        <dbReference type="Pfam" id="PF20416"/>
    </source>
</evidence>
<feature type="compositionally biased region" description="Basic and acidic residues" evidence="1">
    <location>
        <begin position="2596"/>
        <end position="2607"/>
    </location>
</feature>
<feature type="region of interest" description="Disordered" evidence="1">
    <location>
        <begin position="2585"/>
        <end position="2636"/>
    </location>
</feature>
<dbReference type="InterPro" id="IPR011989">
    <property type="entry name" value="ARM-like"/>
</dbReference>
<dbReference type="InterPro" id="IPR016024">
    <property type="entry name" value="ARM-type_fold"/>
</dbReference>
<dbReference type="FunCoup" id="A0A0C3HNT9">
    <property type="interactions" value="1006"/>
</dbReference>
<dbReference type="InterPro" id="IPR052575">
    <property type="entry name" value="SSU_processome_comp_20"/>
</dbReference>
<keyword evidence="5" id="KW-1185">Reference proteome</keyword>
<dbReference type="GO" id="GO:0032040">
    <property type="term" value="C:small-subunit processome"/>
    <property type="evidence" value="ECO:0007669"/>
    <property type="project" value="TreeGrafter"/>
</dbReference>
<reference evidence="5" key="2">
    <citation type="submission" date="2015-01" db="EMBL/GenBank/DDBJ databases">
        <title>Evolutionary Origins and Diversification of the Mycorrhizal Mutualists.</title>
        <authorList>
            <consortium name="DOE Joint Genome Institute"/>
            <consortium name="Mycorrhizal Genomics Consortium"/>
            <person name="Kohler A."/>
            <person name="Kuo A."/>
            <person name="Nagy L.G."/>
            <person name="Floudas D."/>
            <person name="Copeland A."/>
            <person name="Barry K.W."/>
            <person name="Cichocki N."/>
            <person name="Veneault-Fourrey C."/>
            <person name="LaButti K."/>
            <person name="Lindquist E.A."/>
            <person name="Lipzen A."/>
            <person name="Lundell T."/>
            <person name="Morin E."/>
            <person name="Murat C."/>
            <person name="Riley R."/>
            <person name="Ohm R."/>
            <person name="Sun H."/>
            <person name="Tunlid A."/>
            <person name="Henrissat B."/>
            <person name="Grigoriev I.V."/>
            <person name="Hibbett D.S."/>
            <person name="Martin F."/>
        </authorList>
    </citation>
    <scope>NUCLEOTIDE SEQUENCE [LARGE SCALE GENOMIC DNA]</scope>
    <source>
        <strain evidence="5">Zn</strain>
    </source>
</reference>
<feature type="domain" description="U3 small nucleolar RNA-associated protein 20 N-terminal" evidence="2">
    <location>
        <begin position="916"/>
        <end position="1517"/>
    </location>
</feature>
<dbReference type="SUPFAM" id="SSF48371">
    <property type="entry name" value="ARM repeat"/>
    <property type="match status" value="3"/>
</dbReference>
<dbReference type="Pfam" id="PF20416">
    <property type="entry name" value="UTP20"/>
    <property type="match status" value="1"/>
</dbReference>
<feature type="compositionally biased region" description="Basic and acidic residues" evidence="1">
    <location>
        <begin position="2623"/>
        <end position="2636"/>
    </location>
</feature>
<dbReference type="Pfam" id="PF07539">
    <property type="entry name" value="UTP20_N"/>
    <property type="match status" value="1"/>
</dbReference>
<dbReference type="InterPro" id="IPR011430">
    <property type="entry name" value="UTP20_N"/>
</dbReference>